<name>A0A0H2UWE3_STRP3</name>
<gene>
    <name evidence="2" type="ordered locus">SpyM3_1705</name>
</gene>
<organism evidence="2 3">
    <name type="scientific">Streptococcus pyogenes serotype M3 (strain ATCC BAA-595 / MGAS315)</name>
    <dbReference type="NCBI Taxonomy" id="198466"/>
    <lineage>
        <taxon>Bacteria</taxon>
        <taxon>Bacillati</taxon>
        <taxon>Bacillota</taxon>
        <taxon>Bacilli</taxon>
        <taxon>Lactobacillales</taxon>
        <taxon>Streptococcaceae</taxon>
        <taxon>Streptococcus</taxon>
    </lineage>
</organism>
<dbReference type="AlphaFoldDB" id="A0A0H2UWE3"/>
<proteinExistence type="predicted"/>
<dbReference type="HOGENOM" id="CLU_213408_0_1_9"/>
<dbReference type="EMBL" id="AE014074">
    <property type="protein sequence ID" value="AAM80312.1"/>
    <property type="molecule type" value="Genomic_DNA"/>
</dbReference>
<dbReference type="NCBIfam" id="NF041629">
    <property type="entry name" value="anti_IS1548_end"/>
    <property type="match status" value="1"/>
</dbReference>
<protein>
    <submittedName>
        <fullName evidence="2">Uncharacterized protein</fullName>
    </submittedName>
</protein>
<sequence>MIDLKRNLFKIDVRAQKDDEKVFMRTAWLGFFFTCLLVLIVVSL</sequence>
<keyword evidence="1" id="KW-0812">Transmembrane</keyword>
<keyword evidence="1" id="KW-1133">Transmembrane helix</keyword>
<dbReference type="KEGG" id="spg:SpyM3_1705"/>
<reference evidence="2 3" key="1">
    <citation type="journal article" date="2002" name="Proc. Natl. Acad. Sci. U.S.A.">
        <title>Genome sequence of a serotype M3 strain of group A Streptococcus: phage-encoded toxins, the high-virulence phenotype, and clone emergence.</title>
        <authorList>
            <person name="Beres S.B."/>
            <person name="Sylva G.L."/>
            <person name="Barbian K.D."/>
            <person name="Lei B."/>
            <person name="Hoff J.S."/>
            <person name="Mammarella N.D."/>
            <person name="Liu M.Y."/>
            <person name="Smoot J.C."/>
            <person name="Porcella S.F."/>
            <person name="Parkins L.D."/>
            <person name="Campbell D.S."/>
            <person name="Smith T.M."/>
            <person name="McCormick J.K."/>
            <person name="Leung D.Y."/>
            <person name="Schlievert P.M."/>
            <person name="Musser J.M."/>
        </authorList>
    </citation>
    <scope>NUCLEOTIDE SEQUENCE [LARGE SCALE GENOMIC DNA]</scope>
    <source>
        <strain evidence="3">ATCC BAA-595 / MGAS315</strain>
    </source>
</reference>
<dbReference type="Proteomes" id="UP000000564">
    <property type="component" value="Chromosome"/>
</dbReference>
<evidence type="ECO:0000256" key="1">
    <source>
        <dbReference type="SAM" id="Phobius"/>
    </source>
</evidence>
<evidence type="ECO:0000313" key="2">
    <source>
        <dbReference type="EMBL" id="AAM80312.1"/>
    </source>
</evidence>
<dbReference type="RefSeq" id="WP_011055035.1">
    <property type="nucleotide sequence ID" value="NC_004070.1"/>
</dbReference>
<feature type="transmembrane region" description="Helical" evidence="1">
    <location>
        <begin position="22"/>
        <end position="42"/>
    </location>
</feature>
<evidence type="ECO:0000313" key="3">
    <source>
        <dbReference type="Proteomes" id="UP000000564"/>
    </source>
</evidence>
<accession>A0A0H2UWE3</accession>
<keyword evidence="1" id="KW-0472">Membrane</keyword>